<dbReference type="Gene3D" id="1.10.357.40">
    <property type="entry name" value="YbiA-like"/>
    <property type="match status" value="1"/>
</dbReference>
<proteinExistence type="predicted"/>
<dbReference type="InterPro" id="IPR012816">
    <property type="entry name" value="NADAR"/>
</dbReference>
<evidence type="ECO:0000313" key="1">
    <source>
        <dbReference type="EMBL" id="QHT28564.1"/>
    </source>
</evidence>
<accession>A0A6C0EHC2</accession>
<dbReference type="CDD" id="cd15457">
    <property type="entry name" value="NADAR"/>
    <property type="match status" value="1"/>
</dbReference>
<protein>
    <submittedName>
        <fullName evidence="1">Uncharacterized protein</fullName>
    </submittedName>
</protein>
<name>A0A6C0EHC2_9ZZZZ</name>
<dbReference type="InterPro" id="IPR037238">
    <property type="entry name" value="YbiA-like_sf"/>
</dbReference>
<organism evidence="1">
    <name type="scientific">viral metagenome</name>
    <dbReference type="NCBI Taxonomy" id="1070528"/>
    <lineage>
        <taxon>unclassified sequences</taxon>
        <taxon>metagenomes</taxon>
        <taxon>organismal metagenomes</taxon>
    </lineage>
</organism>
<dbReference type="EMBL" id="MN738863">
    <property type="protein sequence ID" value="QHT28564.1"/>
    <property type="molecule type" value="Genomic_DNA"/>
</dbReference>
<reference evidence="1" key="1">
    <citation type="journal article" date="2020" name="Nature">
        <title>Giant virus diversity and host interactions through global metagenomics.</title>
        <authorList>
            <person name="Schulz F."/>
            <person name="Roux S."/>
            <person name="Paez-Espino D."/>
            <person name="Jungbluth S."/>
            <person name="Walsh D.A."/>
            <person name="Denef V.J."/>
            <person name="McMahon K.D."/>
            <person name="Konstantinidis K.T."/>
            <person name="Eloe-Fadrosh E.A."/>
            <person name="Kyrpides N.C."/>
            <person name="Woyke T."/>
        </authorList>
    </citation>
    <scope>NUCLEOTIDE SEQUENCE</scope>
    <source>
        <strain evidence="1">GVMAG-M-3300001351-8</strain>
    </source>
</reference>
<dbReference type="SUPFAM" id="SSF143990">
    <property type="entry name" value="YbiA-like"/>
    <property type="match status" value="1"/>
</dbReference>
<dbReference type="AlphaFoldDB" id="A0A6C0EHC2"/>
<sequence length="997" mass="115334">MSLEQPITKSIELNNTQLLNEINNLMDIKTNYMEYLKDSWEKKKKSKKIEDYVLEINDFVGSSDNNQITTSKLNIVEEKGVESDQLSIRAYNNDGIVYEKQLIIPKTINLEDAVQNINFEIKKKNVINTLKNLMDRINNIDNIKLNTDVPDEYSINLRESYKKEYIALKSHYKDLINTRNLLISFKNTVLTNTTQYNNRLDSYFNYYESKLTNQYSELKTPDTKEKYKEYLDLSTIIASKLGFKTDETNYIEYYNHTLNCSNIGSIVNELSESELEIVPYLSEQSIIINREDILNRNINPGINEIQYYLYKNSNKSIVVNYNNILTQLKKEPIKAKIEIKKYFTGTPPKQNMAEPEPVPVKGSPIITNKKRIIKNSQDYTGSISINLLYNHTHKNYLSIHYSLSSLKPGLEIGEFITSKMELAKKYINLNKYLDWRIKLDDYFINKIIQNNKEILLPIVIHNNCFASVLHYYTFSKYNNRRDIGGEKKYQYQQFANSLLINKDGDVRKDGVNSRLWGKRLLEIIDYHDYDVGPDWKSDKTDVIKRALYAKYYQNDDLKNILLETKDAILLILNDSKTLSFNIDFNSMTVRYLLENNIEPSFYTKYSTDKTMYDLIINRLLEESTTGLGATEVGATEVGATGVGATEVTPPVIKSLNTTPKSTNIINETIVSLFNQLEVNLKKNKLTTIDLPVNKNSLYYSIIHGLYNLKREPMLFSLENSYSSSIKFINVRESEEFYQPIFLEATTQLRTNIAEFIHLNLLQASLNPELTLIKKNIKNLDDYLNTIRTMQPNGEIAKAVSQGDKVDTTVLIALSSMFNINLDIYDTESLKPFTILASSSKQIFNIPSEFSQQPTTLSLGFLTDSYYTLINNTNYKLTLWDKRIYYIISIQYKTTDYLLASYYEGNDFNVVGIFNDADKTWDSTGDDIIDETLGGMATAYWKENSTDPKLNKDIKTEIYWNNITTNKIYHEQFGLEPIGDLVADVDEGNIIEYYIDFK</sequence>